<evidence type="ECO:0008006" key="2">
    <source>
        <dbReference type="Google" id="ProtNLM"/>
    </source>
</evidence>
<reference evidence="1" key="1">
    <citation type="journal article" date="2014" name="Nat. Genet.">
        <title>Genome and transcriptome of the porcine whipworm Trichuris suis.</title>
        <authorList>
            <person name="Jex A.R."/>
            <person name="Nejsum P."/>
            <person name="Schwarz E.M."/>
            <person name="Hu L."/>
            <person name="Young N.D."/>
            <person name="Hall R.S."/>
            <person name="Korhonen P.K."/>
            <person name="Liao S."/>
            <person name="Thamsborg S."/>
            <person name="Xia J."/>
            <person name="Xu P."/>
            <person name="Wang S."/>
            <person name="Scheerlinck J.P."/>
            <person name="Hofmann A."/>
            <person name="Sternberg P.W."/>
            <person name="Wang J."/>
            <person name="Gasser R.B."/>
        </authorList>
    </citation>
    <scope>NUCLEOTIDE SEQUENCE [LARGE SCALE GENOMIC DNA]</scope>
    <source>
        <strain evidence="1">DCEP-RM93F</strain>
    </source>
</reference>
<dbReference type="GO" id="GO:0003676">
    <property type="term" value="F:nucleic acid binding"/>
    <property type="evidence" value="ECO:0007669"/>
    <property type="project" value="InterPro"/>
</dbReference>
<dbReference type="EMBL" id="KL367573">
    <property type="protein sequence ID" value="KFD63417.1"/>
    <property type="molecule type" value="Genomic_DNA"/>
</dbReference>
<sequence length="109" mass="12379">MLLSKDVLLLHDGALLHAAYLSVQIIEKLGPQVLSHLPHSPDLVPSDYLVYGPLEKAIRGRRFTSDVEMQEVVHLWIISQPKKFFSDGMKKLVKNWNLSAEKQGDYVQV</sequence>
<dbReference type="PANTHER" id="PTHR46060:SF3">
    <property type="entry name" value="PROTEIN GVQW3"/>
    <property type="match status" value="1"/>
</dbReference>
<proteinExistence type="predicted"/>
<dbReference type="PANTHER" id="PTHR46060">
    <property type="entry name" value="MARINER MOS1 TRANSPOSASE-LIKE PROTEIN"/>
    <property type="match status" value="1"/>
</dbReference>
<name>A0A085N1S1_9BILA</name>
<dbReference type="Proteomes" id="UP000030758">
    <property type="component" value="Unassembled WGS sequence"/>
</dbReference>
<accession>A0A085N1S1</accession>
<evidence type="ECO:0000313" key="1">
    <source>
        <dbReference type="EMBL" id="KFD63417.1"/>
    </source>
</evidence>
<dbReference type="InterPro" id="IPR036397">
    <property type="entry name" value="RNaseH_sf"/>
</dbReference>
<dbReference type="InterPro" id="IPR052709">
    <property type="entry name" value="Transposase-MT_Hybrid"/>
</dbReference>
<dbReference type="AlphaFoldDB" id="A0A085N1S1"/>
<protein>
    <recommendedName>
        <fullName evidence="2">Mos1 transposase HTH domain-containing protein</fullName>
    </recommendedName>
</protein>
<organism evidence="1">
    <name type="scientific">Trichuris suis</name>
    <name type="common">pig whipworm</name>
    <dbReference type="NCBI Taxonomy" id="68888"/>
    <lineage>
        <taxon>Eukaryota</taxon>
        <taxon>Metazoa</taxon>
        <taxon>Ecdysozoa</taxon>
        <taxon>Nematoda</taxon>
        <taxon>Enoplea</taxon>
        <taxon>Dorylaimia</taxon>
        <taxon>Trichinellida</taxon>
        <taxon>Trichuridae</taxon>
        <taxon>Trichuris</taxon>
    </lineage>
</organism>
<gene>
    <name evidence="1" type="ORF">M514_08617</name>
</gene>
<dbReference type="Gene3D" id="3.30.420.10">
    <property type="entry name" value="Ribonuclease H-like superfamily/Ribonuclease H"/>
    <property type="match status" value="1"/>
</dbReference>